<dbReference type="SUPFAM" id="SSF50729">
    <property type="entry name" value="PH domain-like"/>
    <property type="match status" value="1"/>
</dbReference>
<feature type="binding site" evidence="6">
    <location>
        <begin position="371"/>
        <end position="377"/>
    </location>
    <ligand>
        <name>substrate</name>
    </ligand>
</feature>
<dbReference type="Gene3D" id="2.30.29.30">
    <property type="entry name" value="Pleckstrin-homology domain (PH domain)/Phosphotyrosine-binding domain (PTB)"/>
    <property type="match status" value="1"/>
</dbReference>
<feature type="domain" description="Myotubularin phosphatase" evidence="7">
    <location>
        <begin position="161"/>
        <end position="535"/>
    </location>
</feature>
<dbReference type="InterPro" id="IPR011993">
    <property type="entry name" value="PH-like_dom_sf"/>
</dbReference>
<dbReference type="SMART" id="SM00568">
    <property type="entry name" value="GRAM"/>
    <property type="match status" value="1"/>
</dbReference>
<dbReference type="EC" id="3.1.3.95" evidence="3"/>
<proteinExistence type="inferred from homology"/>
<evidence type="ECO:0000256" key="1">
    <source>
        <dbReference type="ARBA" id="ARBA00004184"/>
    </source>
</evidence>
<feature type="active site" description="Phosphocysteine intermediate" evidence="5">
    <location>
        <position position="371"/>
    </location>
</feature>
<sequence>MENSVRFRSDPSGLARTASALSRMTVNFEVGAGIVLLPGEEIVIQETDIGFLSCAGKIVGRMTVTNYRLLFESSEEKCTLDIPLGTINRLDKMGYSNMSRGEDSYGFEMFCKDFRTFRFSSRQENHARRPLFECLQRLAFPLSHKLPFFAFQSKEKFNSNGWLVYDPIKEYNRMGIPNTNWRISQVNRRYSMASTYPNVLCVPTLTSDEDLAKVANFRSRRRLPVCCWLHPNGHASLSRSSQPSVGVISRRNHGDEQYLQTIIGTNRKSRKLYIMDARPAMNARANKAKGGGYESEAAYPNAELVFLDIENIHVMRERQLREICVAYGEDKKFFTHLDETRWLDHVRLVLCGAARIVDKIYNYSTSVLVHCSDGWDRTSQLTSLAMLMLDPYYRTIKGFEVLIEKEWCSFGHKFAHRVGHGEDKPGDTERSPVFLQFIDCVHQLLYQFPQSFEFNSLFLISIMDHVYSCRFGTFLFNSECERWKVDVHHKTNSVWSLLNSQTEQFTNPTFNQVGGLNVLIPCCSVRRIRFWIEYYRRWNPADNSFHKMNERAKLYRQMVNVRLMLSEKMQELRKKQKNCRSVNSSTLNLEQIEKHGVETS</sequence>
<dbReference type="GO" id="GO:0052629">
    <property type="term" value="F:phosphatidylinositol-3,5-bisphosphate 3-phosphatase activity"/>
    <property type="evidence" value="ECO:0007669"/>
    <property type="project" value="UniProtKB-EC"/>
</dbReference>
<dbReference type="PANTHER" id="PTHR10807">
    <property type="entry name" value="MYOTUBULARIN-RELATED"/>
    <property type="match status" value="1"/>
</dbReference>
<feature type="binding site" evidence="6">
    <location>
        <begin position="311"/>
        <end position="312"/>
    </location>
    <ligand>
        <name>substrate</name>
    </ligand>
</feature>
<evidence type="ECO:0000259" key="7">
    <source>
        <dbReference type="PROSITE" id="PS51339"/>
    </source>
</evidence>
<dbReference type="PROSITE" id="PS00383">
    <property type="entry name" value="TYR_PHOSPHATASE_1"/>
    <property type="match status" value="1"/>
</dbReference>
<dbReference type="GO" id="GO:0005737">
    <property type="term" value="C:cytoplasm"/>
    <property type="evidence" value="ECO:0007669"/>
    <property type="project" value="TreeGrafter"/>
</dbReference>
<evidence type="ECO:0000256" key="5">
    <source>
        <dbReference type="PIRSR" id="PIRSR630564-1"/>
    </source>
</evidence>
<dbReference type="GO" id="GO:0016020">
    <property type="term" value="C:membrane"/>
    <property type="evidence" value="ECO:0007669"/>
    <property type="project" value="TreeGrafter"/>
</dbReference>
<organism evidence="8">
    <name type="scientific">Trichuris suis</name>
    <name type="common">pig whipworm</name>
    <dbReference type="NCBI Taxonomy" id="68888"/>
    <lineage>
        <taxon>Eukaryota</taxon>
        <taxon>Metazoa</taxon>
        <taxon>Ecdysozoa</taxon>
        <taxon>Nematoda</taxon>
        <taxon>Enoplea</taxon>
        <taxon>Dorylaimia</taxon>
        <taxon>Trichinellida</taxon>
        <taxon>Trichuridae</taxon>
        <taxon>Trichuris</taxon>
    </lineage>
</organism>
<evidence type="ECO:0000313" key="8">
    <source>
        <dbReference type="EMBL" id="KFD72237.1"/>
    </source>
</evidence>
<evidence type="ECO:0000256" key="4">
    <source>
        <dbReference type="ARBA" id="ARBA00023098"/>
    </source>
</evidence>
<dbReference type="EMBL" id="KL367478">
    <property type="protein sequence ID" value="KFD72237.1"/>
    <property type="molecule type" value="Genomic_DNA"/>
</dbReference>
<dbReference type="PANTHER" id="PTHR10807:SF128">
    <property type="entry name" value="PHOSPHATIDYLINOSITOL-3,5-BISPHOSPHATE 3-PHOSPHATASE"/>
    <property type="match status" value="1"/>
</dbReference>
<dbReference type="GO" id="GO:0004438">
    <property type="term" value="F:phosphatidylinositol-3-phosphate phosphatase activity"/>
    <property type="evidence" value="ECO:0007669"/>
    <property type="project" value="TreeGrafter"/>
</dbReference>
<accession>A0A085NRZ1</accession>
<dbReference type="InterPro" id="IPR030564">
    <property type="entry name" value="Myotubularin"/>
</dbReference>
<dbReference type="InterPro" id="IPR010569">
    <property type="entry name" value="Myotubularin-like_Pase_dom"/>
</dbReference>
<comment type="similarity">
    <text evidence="2">Belongs to the protein-tyrosine phosphatase family. Non-receptor class myotubularin subfamily.</text>
</comment>
<dbReference type="GO" id="GO:0012505">
    <property type="term" value="C:endomembrane system"/>
    <property type="evidence" value="ECO:0007669"/>
    <property type="project" value="UniProtKB-SubCell"/>
</dbReference>
<dbReference type="InterPro" id="IPR004182">
    <property type="entry name" value="GRAM"/>
</dbReference>
<reference evidence="8" key="1">
    <citation type="journal article" date="2014" name="Nat. Genet.">
        <title>Genome and transcriptome of the porcine whipworm Trichuris suis.</title>
        <authorList>
            <person name="Jex A.R."/>
            <person name="Nejsum P."/>
            <person name="Schwarz E.M."/>
            <person name="Hu L."/>
            <person name="Young N.D."/>
            <person name="Hall R.S."/>
            <person name="Korhonen P.K."/>
            <person name="Liao S."/>
            <person name="Thamsborg S."/>
            <person name="Xia J."/>
            <person name="Xu P."/>
            <person name="Wang S."/>
            <person name="Scheerlinck J.P."/>
            <person name="Hofmann A."/>
            <person name="Sternberg P.W."/>
            <person name="Wang J."/>
            <person name="Gasser R.B."/>
        </authorList>
    </citation>
    <scope>NUCLEOTIDE SEQUENCE [LARGE SCALE GENOMIC DNA]</scope>
    <source>
        <strain evidence="8">DCEP-RM93F</strain>
    </source>
</reference>
<gene>
    <name evidence="8" type="ORF">M514_01349</name>
</gene>
<dbReference type="GO" id="GO:0046856">
    <property type="term" value="P:phosphatidylinositol dephosphorylation"/>
    <property type="evidence" value="ECO:0007669"/>
    <property type="project" value="TreeGrafter"/>
</dbReference>
<dbReference type="InterPro" id="IPR003595">
    <property type="entry name" value="Tyr_Pase_cat"/>
</dbReference>
<dbReference type="SUPFAM" id="SSF52799">
    <property type="entry name" value="(Phosphotyrosine protein) phosphatases II"/>
    <property type="match status" value="1"/>
</dbReference>
<dbReference type="InterPro" id="IPR016130">
    <property type="entry name" value="Tyr_Pase_AS"/>
</dbReference>
<evidence type="ECO:0000256" key="2">
    <source>
        <dbReference type="ARBA" id="ARBA00007471"/>
    </source>
</evidence>
<dbReference type="Proteomes" id="UP000030758">
    <property type="component" value="Unassembled WGS sequence"/>
</dbReference>
<dbReference type="SMART" id="SM00404">
    <property type="entry name" value="PTPc_motif"/>
    <property type="match status" value="1"/>
</dbReference>
<dbReference type="PROSITE" id="PS51339">
    <property type="entry name" value="PPASE_MYOTUBULARIN"/>
    <property type="match status" value="1"/>
</dbReference>
<dbReference type="Pfam" id="PF02893">
    <property type="entry name" value="GRAM"/>
    <property type="match status" value="1"/>
</dbReference>
<name>A0A085NRZ1_9BILA</name>
<comment type="subcellular location">
    <subcellularLocation>
        <location evidence="1">Endomembrane system</location>
        <topology evidence="1">Peripheral membrane protein</topology>
    </subcellularLocation>
</comment>
<dbReference type="AlphaFoldDB" id="A0A085NRZ1"/>
<dbReference type="InterPro" id="IPR029021">
    <property type="entry name" value="Prot-tyrosine_phosphatase-like"/>
</dbReference>
<evidence type="ECO:0000256" key="6">
    <source>
        <dbReference type="PIRSR" id="PIRSR630564-2"/>
    </source>
</evidence>
<feature type="binding site" evidence="6">
    <location>
        <begin position="286"/>
        <end position="289"/>
    </location>
    <ligand>
        <name>substrate</name>
    </ligand>
</feature>
<dbReference type="CDD" id="cd13223">
    <property type="entry name" value="PH-GRAM_MTM-like"/>
    <property type="match status" value="1"/>
</dbReference>
<evidence type="ECO:0000256" key="3">
    <source>
        <dbReference type="ARBA" id="ARBA00012903"/>
    </source>
</evidence>
<protein>
    <recommendedName>
        <fullName evidence="3">phosphatidylinositol-3,5-bisphosphate 3-phosphatase</fullName>
        <ecNumber evidence="3">3.1.3.95</ecNumber>
    </recommendedName>
</protein>
<keyword evidence="4" id="KW-0443">Lipid metabolism</keyword>
<dbReference type="Pfam" id="PF06602">
    <property type="entry name" value="Myotub-related"/>
    <property type="match status" value="1"/>
</dbReference>